<feature type="domain" description="Fibronectin type-III" evidence="2">
    <location>
        <begin position="285"/>
        <end position="372"/>
    </location>
</feature>
<dbReference type="Pfam" id="PF00041">
    <property type="entry name" value="fn3"/>
    <property type="match status" value="1"/>
</dbReference>
<dbReference type="SUPFAM" id="SSF49265">
    <property type="entry name" value="Fibronectin type III"/>
    <property type="match status" value="3"/>
</dbReference>
<sequence length="549" mass="59949">MSRSFTLSDPVDAAGAVRLCAPGGVRDTQTLSKVMLSWDEPYAACPLCPNTIGYEVVVEGFPATTVTRPPCEITGLATDVPYTVQIKAIAAGNIVSQPSVHFLRIRPAVPSSPGALDVSDLSFWSARLKWEPSISNVGNPLYRIYLNDFLVGQVDQPAFNLEHLRSGVNYRVKIVAFNSVGSSEPACVAFKTLLRAPSNLKLKHHAGRCRLSWDPMFGVWPTHEVAVNGRCFTADSLGFNFNLAELSPGEAPHSFEFAVYAKLDEQVSETTRFETVLFDVEPPSRPGQPVATDITDHSVDLAWPPSSDNVGVTGYRVFVNGIPYLYLSQGAHQKIVGLTSGAYYWVYVRARDADGNLSPAGPVTVFKTTGEAPVPPPQAPTDVSITPQSSTTAELRWTLGEGEMVSGVRININGEYKDIALVTTYTLKDLIPDMEYAIRLQTFNYYGQLSESLDLIYIPKDTEPPSVPRNLREIASTSDSVTLAWEESTDDIGMHGYVIYNNCEYFDATPLTHYTVVDLIPGAYVFDVCALDISGNVSEPASLVVEVRT</sequence>
<dbReference type="PANTHER" id="PTHR46708:SF2">
    <property type="entry name" value="FIBRONECTIN TYPE-III DOMAIN-CONTAINING PROTEIN"/>
    <property type="match status" value="1"/>
</dbReference>
<dbReference type="InterPro" id="IPR003961">
    <property type="entry name" value="FN3_dom"/>
</dbReference>
<dbReference type="RefSeq" id="WP_304554282.1">
    <property type="nucleotide sequence ID" value="NZ_JAUQOP010000014.1"/>
</dbReference>
<protein>
    <submittedName>
        <fullName evidence="3">Fibronectin type III domain-containing protein</fullName>
    </submittedName>
</protein>
<dbReference type="CDD" id="cd00063">
    <property type="entry name" value="FN3"/>
    <property type="match status" value="4"/>
</dbReference>
<dbReference type="SMART" id="SM00060">
    <property type="entry name" value="FN3"/>
    <property type="match status" value="6"/>
</dbReference>
<evidence type="ECO:0000259" key="2">
    <source>
        <dbReference type="PROSITE" id="PS50853"/>
    </source>
</evidence>
<dbReference type="InterPro" id="IPR013783">
    <property type="entry name" value="Ig-like_fold"/>
</dbReference>
<evidence type="ECO:0000313" key="4">
    <source>
        <dbReference type="Proteomes" id="UP001228019"/>
    </source>
</evidence>
<dbReference type="InterPro" id="IPR036116">
    <property type="entry name" value="FN3_sf"/>
</dbReference>
<evidence type="ECO:0000313" key="3">
    <source>
        <dbReference type="EMBL" id="MDO7897558.1"/>
    </source>
</evidence>
<organism evidence="3 4">
    <name type="scientific">Pseudomonas citrulli</name>
    <dbReference type="NCBI Taxonomy" id="3064347"/>
    <lineage>
        <taxon>Bacteria</taxon>
        <taxon>Pseudomonadati</taxon>
        <taxon>Pseudomonadota</taxon>
        <taxon>Gammaproteobacteria</taxon>
        <taxon>Pseudomonadales</taxon>
        <taxon>Pseudomonadaceae</taxon>
        <taxon>Pseudomonas</taxon>
    </lineage>
</organism>
<name>A0ABT9BYD4_9PSED</name>
<accession>A0ABT9BYD4</accession>
<keyword evidence="4" id="KW-1185">Reference proteome</keyword>
<feature type="domain" description="Fibronectin type-III" evidence="2">
    <location>
        <begin position="379"/>
        <end position="465"/>
    </location>
</feature>
<reference evidence="3 4" key="1">
    <citation type="submission" date="2023-07" db="EMBL/GenBank/DDBJ databases">
        <title>Identification of four novel Pseudomonas species associated with bacterial leaf spot of cucurbits.</title>
        <authorList>
            <person name="Fullem K.R."/>
        </authorList>
    </citation>
    <scope>NUCLEOTIDE SEQUENCE [LARGE SCALE GENOMIC DNA]</scope>
    <source>
        <strain evidence="3 4">K18</strain>
    </source>
</reference>
<dbReference type="Proteomes" id="UP001228019">
    <property type="component" value="Unassembled WGS sequence"/>
</dbReference>
<comment type="caution">
    <text evidence="3">The sequence shown here is derived from an EMBL/GenBank/DDBJ whole genome shotgun (WGS) entry which is preliminary data.</text>
</comment>
<feature type="domain" description="Fibronectin type-III" evidence="2">
    <location>
        <begin position="112"/>
        <end position="196"/>
    </location>
</feature>
<dbReference type="InterPro" id="IPR050991">
    <property type="entry name" value="ECM_Regulatory_Proteins"/>
</dbReference>
<dbReference type="EMBL" id="JAUQOP010000014">
    <property type="protein sequence ID" value="MDO7897558.1"/>
    <property type="molecule type" value="Genomic_DNA"/>
</dbReference>
<dbReference type="PROSITE" id="PS50853">
    <property type="entry name" value="FN3"/>
    <property type="match status" value="3"/>
</dbReference>
<dbReference type="PANTHER" id="PTHR46708">
    <property type="entry name" value="TENASCIN"/>
    <property type="match status" value="1"/>
</dbReference>
<proteinExistence type="predicted"/>
<evidence type="ECO:0000256" key="1">
    <source>
        <dbReference type="ARBA" id="ARBA00022737"/>
    </source>
</evidence>
<dbReference type="Gene3D" id="2.60.40.10">
    <property type="entry name" value="Immunoglobulins"/>
    <property type="match status" value="5"/>
</dbReference>
<gene>
    <name evidence="3" type="ORF">Q6A48_11745</name>
</gene>
<keyword evidence="1" id="KW-0677">Repeat</keyword>